<evidence type="ECO:0000313" key="2">
    <source>
        <dbReference type="EMBL" id="GGC96129.1"/>
    </source>
</evidence>
<dbReference type="Proteomes" id="UP000613582">
    <property type="component" value="Unassembled WGS sequence"/>
</dbReference>
<dbReference type="InterPro" id="IPR001466">
    <property type="entry name" value="Beta-lactam-related"/>
</dbReference>
<organism evidence="2 3">
    <name type="scientific">Aquisalinus flavus</name>
    <dbReference type="NCBI Taxonomy" id="1526572"/>
    <lineage>
        <taxon>Bacteria</taxon>
        <taxon>Pseudomonadati</taxon>
        <taxon>Pseudomonadota</taxon>
        <taxon>Alphaproteobacteria</taxon>
        <taxon>Parvularculales</taxon>
        <taxon>Parvularculaceae</taxon>
        <taxon>Aquisalinus</taxon>
    </lineage>
</organism>
<dbReference type="InterPro" id="IPR012338">
    <property type="entry name" value="Beta-lactam/transpept-like"/>
</dbReference>
<keyword evidence="3" id="KW-1185">Reference proteome</keyword>
<dbReference type="AlphaFoldDB" id="A0A8J2V4H0"/>
<dbReference type="SUPFAM" id="SSF56601">
    <property type="entry name" value="beta-lactamase/transpeptidase-like"/>
    <property type="match status" value="1"/>
</dbReference>
<sequence>MQLNGRANPRFERVRDVFEESLASGEDLGGGVAVTVEGELVVNLSGGWQDRKKTERWAPETIVTIYSSGKAVVALLIAREVGAGRLDYDAPVASYWPEFAAEGKGEITLAQALSHQSGIPGFVEEMDPALWLDWDGLCARIAAAKPMWTPGTANGYHPQTVGFIAGEVLRRVTGRTVGQILREDFADPHGIRIFCGLSDEEIALASHMTKPTSAPLLGEMNDYKKAAFLTRWASPGGVARDDWARAEMPASNMHADAASLARLMSSFAMDGVFEGERLFPEEVFRQAVEPRVSGDDLVLPFDLTWAAGLMCNTEGAYGPEPAARGHYGFGGSCVFADPVNRVSFAYVPNRMSPHLVADPRAIKLIGALYDSL</sequence>
<feature type="domain" description="Beta-lactamase-related" evidence="1">
    <location>
        <begin position="15"/>
        <end position="364"/>
    </location>
</feature>
<dbReference type="Gene3D" id="3.40.710.10">
    <property type="entry name" value="DD-peptidase/beta-lactamase superfamily"/>
    <property type="match status" value="1"/>
</dbReference>
<gene>
    <name evidence="2" type="ORF">GCM10011342_01150</name>
</gene>
<dbReference type="InterPro" id="IPR052907">
    <property type="entry name" value="Beta-lactamase/esterase"/>
</dbReference>
<proteinExistence type="predicted"/>
<dbReference type="PANTHER" id="PTHR43319">
    <property type="entry name" value="BETA-LACTAMASE-RELATED"/>
    <property type="match status" value="1"/>
</dbReference>
<comment type="caution">
    <text evidence="2">The sequence shown here is derived from an EMBL/GenBank/DDBJ whole genome shotgun (WGS) entry which is preliminary data.</text>
</comment>
<dbReference type="RefSeq" id="WP_188159358.1">
    <property type="nucleotide sequence ID" value="NZ_BMGH01000001.1"/>
</dbReference>
<dbReference type="Pfam" id="PF00144">
    <property type="entry name" value="Beta-lactamase"/>
    <property type="match status" value="1"/>
</dbReference>
<reference evidence="2" key="2">
    <citation type="submission" date="2020-09" db="EMBL/GenBank/DDBJ databases">
        <authorList>
            <person name="Sun Q."/>
            <person name="Zhou Y."/>
        </authorList>
    </citation>
    <scope>NUCLEOTIDE SEQUENCE</scope>
    <source>
        <strain evidence="2">CGMCC 1.12921</strain>
    </source>
</reference>
<dbReference type="PANTHER" id="PTHR43319:SF3">
    <property type="entry name" value="BETA-LACTAMASE-RELATED DOMAIN-CONTAINING PROTEIN"/>
    <property type="match status" value="1"/>
</dbReference>
<protein>
    <submittedName>
        <fullName evidence="2">Esterase</fullName>
    </submittedName>
</protein>
<name>A0A8J2V4H0_9PROT</name>
<reference evidence="2" key="1">
    <citation type="journal article" date="2014" name="Int. J. Syst. Evol. Microbiol.">
        <title>Complete genome sequence of Corynebacterium casei LMG S-19264T (=DSM 44701T), isolated from a smear-ripened cheese.</title>
        <authorList>
            <consortium name="US DOE Joint Genome Institute (JGI-PGF)"/>
            <person name="Walter F."/>
            <person name="Albersmeier A."/>
            <person name="Kalinowski J."/>
            <person name="Ruckert C."/>
        </authorList>
    </citation>
    <scope>NUCLEOTIDE SEQUENCE</scope>
    <source>
        <strain evidence="2">CGMCC 1.12921</strain>
    </source>
</reference>
<accession>A0A8J2V4H0</accession>
<evidence type="ECO:0000259" key="1">
    <source>
        <dbReference type="Pfam" id="PF00144"/>
    </source>
</evidence>
<evidence type="ECO:0000313" key="3">
    <source>
        <dbReference type="Proteomes" id="UP000613582"/>
    </source>
</evidence>
<dbReference type="EMBL" id="BMGH01000001">
    <property type="protein sequence ID" value="GGC96129.1"/>
    <property type="molecule type" value="Genomic_DNA"/>
</dbReference>